<dbReference type="RefSeq" id="WP_209381409.1">
    <property type="nucleotide sequence ID" value="NZ_JAGIZB010000026.1"/>
</dbReference>
<dbReference type="Gene3D" id="1.10.10.10">
    <property type="entry name" value="Winged helix-like DNA-binding domain superfamily/Winged helix DNA-binding domain"/>
    <property type="match status" value="1"/>
</dbReference>
<evidence type="ECO:0000313" key="5">
    <source>
        <dbReference type="EMBL" id="MBP0447141.1"/>
    </source>
</evidence>
<dbReference type="SUPFAM" id="SSF51206">
    <property type="entry name" value="cAMP-binding domain-like"/>
    <property type="match status" value="1"/>
</dbReference>
<dbReference type="PANTHER" id="PTHR24567:SF68">
    <property type="entry name" value="DNA-BINDING TRANSCRIPTIONAL DUAL REGULATOR CRP"/>
    <property type="match status" value="1"/>
</dbReference>
<dbReference type="SMART" id="SM00419">
    <property type="entry name" value="HTH_CRP"/>
    <property type="match status" value="1"/>
</dbReference>
<evidence type="ECO:0000259" key="4">
    <source>
        <dbReference type="PROSITE" id="PS51063"/>
    </source>
</evidence>
<accession>A0ABS4AJD5</accession>
<evidence type="ECO:0000256" key="2">
    <source>
        <dbReference type="ARBA" id="ARBA00023125"/>
    </source>
</evidence>
<comment type="caution">
    <text evidence="5">The sequence shown here is derived from an EMBL/GenBank/DDBJ whole genome shotgun (WGS) entry which is preliminary data.</text>
</comment>
<organism evidence="5 6">
    <name type="scientific">Pararoseomonas baculiformis</name>
    <dbReference type="NCBI Taxonomy" id="2820812"/>
    <lineage>
        <taxon>Bacteria</taxon>
        <taxon>Pseudomonadati</taxon>
        <taxon>Pseudomonadota</taxon>
        <taxon>Alphaproteobacteria</taxon>
        <taxon>Acetobacterales</taxon>
        <taxon>Acetobacteraceae</taxon>
        <taxon>Pararoseomonas</taxon>
    </lineage>
</organism>
<dbReference type="Pfam" id="PF13545">
    <property type="entry name" value="HTH_Crp_2"/>
    <property type="match status" value="1"/>
</dbReference>
<dbReference type="SUPFAM" id="SSF46785">
    <property type="entry name" value="Winged helix' DNA-binding domain"/>
    <property type="match status" value="1"/>
</dbReference>
<dbReference type="CDD" id="cd00038">
    <property type="entry name" value="CAP_ED"/>
    <property type="match status" value="1"/>
</dbReference>
<evidence type="ECO:0000256" key="1">
    <source>
        <dbReference type="ARBA" id="ARBA00023015"/>
    </source>
</evidence>
<dbReference type="InterPro" id="IPR036388">
    <property type="entry name" value="WH-like_DNA-bd_sf"/>
</dbReference>
<dbReference type="InterPro" id="IPR012318">
    <property type="entry name" value="HTH_CRP"/>
</dbReference>
<dbReference type="PROSITE" id="PS51063">
    <property type="entry name" value="HTH_CRP_2"/>
    <property type="match status" value="1"/>
</dbReference>
<keyword evidence="2" id="KW-0238">DNA-binding</keyword>
<keyword evidence="3" id="KW-0804">Transcription</keyword>
<evidence type="ECO:0000313" key="6">
    <source>
        <dbReference type="Proteomes" id="UP000681594"/>
    </source>
</evidence>
<proteinExistence type="predicted"/>
<dbReference type="EMBL" id="JAGIZB010000026">
    <property type="protein sequence ID" value="MBP0447141.1"/>
    <property type="molecule type" value="Genomic_DNA"/>
</dbReference>
<keyword evidence="1" id="KW-0805">Transcription regulation</keyword>
<keyword evidence="6" id="KW-1185">Reference proteome</keyword>
<dbReference type="Pfam" id="PF00027">
    <property type="entry name" value="cNMP_binding"/>
    <property type="match status" value="1"/>
</dbReference>
<dbReference type="InterPro" id="IPR014710">
    <property type="entry name" value="RmlC-like_jellyroll"/>
</dbReference>
<gene>
    <name evidence="5" type="ORF">J8J14_20395</name>
</gene>
<dbReference type="PANTHER" id="PTHR24567">
    <property type="entry name" value="CRP FAMILY TRANSCRIPTIONAL REGULATORY PROTEIN"/>
    <property type="match status" value="1"/>
</dbReference>
<dbReference type="InterPro" id="IPR000595">
    <property type="entry name" value="cNMP-bd_dom"/>
</dbReference>
<evidence type="ECO:0000256" key="3">
    <source>
        <dbReference type="ARBA" id="ARBA00023163"/>
    </source>
</evidence>
<dbReference type="Gene3D" id="2.60.120.10">
    <property type="entry name" value="Jelly Rolls"/>
    <property type="match status" value="1"/>
</dbReference>
<protein>
    <submittedName>
        <fullName evidence="5">Crp/Fnr family transcriptional regulator</fullName>
    </submittedName>
</protein>
<name>A0ABS4AJD5_9PROT</name>
<dbReference type="InterPro" id="IPR050397">
    <property type="entry name" value="Env_Response_Regulators"/>
</dbReference>
<dbReference type="Proteomes" id="UP000681594">
    <property type="component" value="Unassembled WGS sequence"/>
</dbReference>
<dbReference type="InterPro" id="IPR018490">
    <property type="entry name" value="cNMP-bd_dom_sf"/>
</dbReference>
<feature type="domain" description="HTH crp-type" evidence="4">
    <location>
        <begin position="153"/>
        <end position="227"/>
    </location>
</feature>
<reference evidence="5 6" key="1">
    <citation type="submission" date="2021-03" db="EMBL/GenBank/DDBJ databases">
        <authorList>
            <person name="So Y."/>
        </authorList>
    </citation>
    <scope>NUCLEOTIDE SEQUENCE [LARGE SCALE GENOMIC DNA]</scope>
    <source>
        <strain evidence="5 6">SSH11</strain>
    </source>
</reference>
<sequence length="249" mass="28468">MEQIEKLPERHRLLRKLESITDLTEAERQALMELPVHLREFEAGHDIVRAGDRPQASCLILSGFVCRYMLLSDGRRQIVAFHPPGDIPDLQTLHLKTMDHNVGTMAPTTAAFIPHEHLHRLTQQHPGLLHAFWRETLIDAAVFRAWLVSLGRKTAHERIAHLLCEMAMRFASVGLAEDHSYQMPVTQGDIADALGLSNVHVNRVLQDLRRDELIHWRRNTITVLNWKALEDLAGFDPGYLHIRPPALKQ</sequence>
<dbReference type="InterPro" id="IPR036390">
    <property type="entry name" value="WH_DNA-bd_sf"/>
</dbReference>